<feature type="transmembrane region" description="Helical" evidence="12">
    <location>
        <begin position="31"/>
        <end position="50"/>
    </location>
</feature>
<dbReference type="GO" id="GO:0008444">
    <property type="term" value="F:CDP-diacylglycerol-glycerol-3-phosphate 3-phosphatidyltransferase activity"/>
    <property type="evidence" value="ECO:0007669"/>
    <property type="project" value="InterPro"/>
</dbReference>
<dbReference type="EMBL" id="PFMD01000060">
    <property type="protein sequence ID" value="PIY96048.1"/>
    <property type="molecule type" value="Genomic_DNA"/>
</dbReference>
<dbReference type="PANTHER" id="PTHR14269:SF11">
    <property type="entry name" value="CDP-DIACYLGLYCEROL--GLYCEROL-3-PHOSPHATE 3-PHOSPHATIDYLTRANSFERASE"/>
    <property type="match status" value="1"/>
</dbReference>
<evidence type="ECO:0000256" key="1">
    <source>
        <dbReference type="ARBA" id="ARBA00004141"/>
    </source>
</evidence>
<evidence type="ECO:0000256" key="11">
    <source>
        <dbReference type="RuleBase" id="RU003750"/>
    </source>
</evidence>
<gene>
    <name evidence="13" type="ORF">COY66_05185</name>
</gene>
<feature type="transmembrane region" description="Helical" evidence="12">
    <location>
        <begin position="113"/>
        <end position="133"/>
    </location>
</feature>
<feature type="transmembrane region" description="Helical" evidence="12">
    <location>
        <begin position="178"/>
        <end position="201"/>
    </location>
</feature>
<comment type="caution">
    <text evidence="13">The sequence shown here is derived from an EMBL/GenBank/DDBJ whole genome shotgun (WGS) entry which is preliminary data.</text>
</comment>
<dbReference type="PANTHER" id="PTHR14269">
    <property type="entry name" value="CDP-DIACYLGLYCEROL--GLYCEROL-3-PHOSPHATE 3-PHOSPHATIDYLTRANSFERASE-RELATED"/>
    <property type="match status" value="1"/>
</dbReference>
<evidence type="ECO:0000256" key="9">
    <source>
        <dbReference type="ARBA" id="ARBA00023209"/>
    </source>
</evidence>
<evidence type="ECO:0000256" key="10">
    <source>
        <dbReference type="ARBA" id="ARBA00023264"/>
    </source>
</evidence>
<comment type="similarity">
    <text evidence="2 11">Belongs to the CDP-alcohol phosphatidyltransferase class-I family.</text>
</comment>
<evidence type="ECO:0000313" key="13">
    <source>
        <dbReference type="EMBL" id="PIY96048.1"/>
    </source>
</evidence>
<dbReference type="GO" id="GO:0016020">
    <property type="term" value="C:membrane"/>
    <property type="evidence" value="ECO:0007669"/>
    <property type="project" value="UniProtKB-SubCell"/>
</dbReference>
<evidence type="ECO:0000256" key="3">
    <source>
        <dbReference type="ARBA" id="ARBA00022516"/>
    </source>
</evidence>
<evidence type="ECO:0000256" key="6">
    <source>
        <dbReference type="ARBA" id="ARBA00022989"/>
    </source>
</evidence>
<dbReference type="Gene3D" id="1.20.120.1760">
    <property type="match status" value="1"/>
</dbReference>
<sequence>MNEKQTNLFWQLFNKNEVMLKKIAFRFPDSITPNFLTLVRILMAIPIILAAEEKRYLLAALLFLIAYFFDLIDGPLARVKNQVTEFGKVLDPAADKIVFLSVLYVVGKGNLSVILIYIIFSLEIILASLPIIFRPIATRVGLTVSLGANIYGKIKMFFQSAGMIILFILLVWEKSVLPATLIFVIAIIFSLLSILGHVFAVRKK</sequence>
<evidence type="ECO:0000256" key="12">
    <source>
        <dbReference type="SAM" id="Phobius"/>
    </source>
</evidence>
<organism evidence="13 14">
    <name type="scientific">Candidatus Kerfeldbacteria bacterium CG_4_10_14_0_8_um_filter_42_10</name>
    <dbReference type="NCBI Taxonomy" id="2014248"/>
    <lineage>
        <taxon>Bacteria</taxon>
        <taxon>Candidatus Kerfeldiibacteriota</taxon>
    </lineage>
</organism>
<dbReference type="InterPro" id="IPR043130">
    <property type="entry name" value="CDP-OH_PTrfase_TM_dom"/>
</dbReference>
<reference evidence="13 14" key="1">
    <citation type="submission" date="2017-09" db="EMBL/GenBank/DDBJ databases">
        <title>Depth-based differentiation of microbial function through sediment-hosted aquifers and enrichment of novel symbionts in the deep terrestrial subsurface.</title>
        <authorList>
            <person name="Probst A.J."/>
            <person name="Ladd B."/>
            <person name="Jarett J.K."/>
            <person name="Geller-Mcgrath D.E."/>
            <person name="Sieber C.M."/>
            <person name="Emerson J.B."/>
            <person name="Anantharaman K."/>
            <person name="Thomas B.C."/>
            <person name="Malmstrom R."/>
            <person name="Stieglmeier M."/>
            <person name="Klingl A."/>
            <person name="Woyke T."/>
            <person name="Ryan C.M."/>
            <person name="Banfield J.F."/>
        </authorList>
    </citation>
    <scope>NUCLEOTIDE SEQUENCE [LARGE SCALE GENOMIC DNA]</scope>
    <source>
        <strain evidence="13">CG_4_10_14_0_8_um_filter_42_10</strain>
    </source>
</reference>
<evidence type="ECO:0008006" key="15">
    <source>
        <dbReference type="Google" id="ProtNLM"/>
    </source>
</evidence>
<protein>
    <recommendedName>
        <fullName evidence="15">CDP-diacylglycerol--glycerol-3-phosphate 3-phosphatidyltransferase</fullName>
    </recommendedName>
</protein>
<keyword evidence="3" id="KW-0444">Lipid biosynthesis</keyword>
<comment type="subcellular location">
    <subcellularLocation>
        <location evidence="1">Membrane</location>
        <topology evidence="1">Multi-pass membrane protein</topology>
    </subcellularLocation>
</comment>
<keyword evidence="9" id="KW-0594">Phospholipid biosynthesis</keyword>
<dbReference type="InterPro" id="IPR000462">
    <property type="entry name" value="CDP-OH_P_trans"/>
</dbReference>
<dbReference type="InterPro" id="IPR048254">
    <property type="entry name" value="CDP_ALCOHOL_P_TRANSF_CS"/>
</dbReference>
<feature type="transmembrane region" description="Helical" evidence="12">
    <location>
        <begin position="56"/>
        <end position="77"/>
    </location>
</feature>
<dbReference type="GO" id="GO:0046474">
    <property type="term" value="P:glycerophospholipid biosynthetic process"/>
    <property type="evidence" value="ECO:0007669"/>
    <property type="project" value="TreeGrafter"/>
</dbReference>
<evidence type="ECO:0000256" key="7">
    <source>
        <dbReference type="ARBA" id="ARBA00023098"/>
    </source>
</evidence>
<dbReference type="PROSITE" id="PS00379">
    <property type="entry name" value="CDP_ALCOHOL_P_TRANSF"/>
    <property type="match status" value="1"/>
</dbReference>
<dbReference type="Pfam" id="PF01066">
    <property type="entry name" value="CDP-OH_P_transf"/>
    <property type="match status" value="1"/>
</dbReference>
<dbReference type="InterPro" id="IPR004570">
    <property type="entry name" value="Phosphatidylglycerol_P_synth"/>
</dbReference>
<keyword evidence="4 11" id="KW-0808">Transferase</keyword>
<evidence type="ECO:0000256" key="4">
    <source>
        <dbReference type="ARBA" id="ARBA00022679"/>
    </source>
</evidence>
<dbReference type="Proteomes" id="UP000230779">
    <property type="component" value="Unassembled WGS sequence"/>
</dbReference>
<proteinExistence type="inferred from homology"/>
<keyword evidence="5 12" id="KW-0812">Transmembrane</keyword>
<dbReference type="AlphaFoldDB" id="A0A2M7RH18"/>
<evidence type="ECO:0000313" key="14">
    <source>
        <dbReference type="Proteomes" id="UP000230779"/>
    </source>
</evidence>
<name>A0A2M7RH18_9BACT</name>
<keyword evidence="6 12" id="KW-1133">Transmembrane helix</keyword>
<accession>A0A2M7RH18</accession>
<evidence type="ECO:0000256" key="8">
    <source>
        <dbReference type="ARBA" id="ARBA00023136"/>
    </source>
</evidence>
<keyword evidence="7" id="KW-0443">Lipid metabolism</keyword>
<evidence type="ECO:0000256" key="2">
    <source>
        <dbReference type="ARBA" id="ARBA00010441"/>
    </source>
</evidence>
<evidence type="ECO:0000256" key="5">
    <source>
        <dbReference type="ARBA" id="ARBA00022692"/>
    </source>
</evidence>
<keyword evidence="8 12" id="KW-0472">Membrane</keyword>
<keyword evidence="10" id="KW-1208">Phospholipid metabolism</keyword>
<feature type="transmembrane region" description="Helical" evidence="12">
    <location>
        <begin position="154"/>
        <end position="172"/>
    </location>
</feature>
<dbReference type="PIRSF" id="PIRSF000847">
    <property type="entry name" value="Phos_ph_gly_syn"/>
    <property type="match status" value="1"/>
</dbReference>
<dbReference type="InterPro" id="IPR050324">
    <property type="entry name" value="CDP-alcohol_PTase-I"/>
</dbReference>